<dbReference type="EMBL" id="KV426201">
    <property type="protein sequence ID" value="KZV85041.1"/>
    <property type="molecule type" value="Genomic_DNA"/>
</dbReference>
<accession>A0A165DPE0</accession>
<name>A0A165DPE0_EXIGL</name>
<feature type="compositionally biased region" description="Polar residues" evidence="1">
    <location>
        <begin position="173"/>
        <end position="187"/>
    </location>
</feature>
<feature type="compositionally biased region" description="Low complexity" evidence="1">
    <location>
        <begin position="112"/>
        <end position="133"/>
    </location>
</feature>
<feature type="compositionally biased region" description="Polar residues" evidence="1">
    <location>
        <begin position="220"/>
        <end position="241"/>
    </location>
</feature>
<dbReference type="InParanoid" id="A0A165DPE0"/>
<protein>
    <recommendedName>
        <fullName evidence="4">WAP domain-containing protein</fullName>
    </recommendedName>
</protein>
<evidence type="ECO:0000313" key="2">
    <source>
        <dbReference type="EMBL" id="KZV85041.1"/>
    </source>
</evidence>
<reference evidence="2 3" key="1">
    <citation type="journal article" date="2016" name="Mol. Biol. Evol.">
        <title>Comparative Genomics of Early-Diverging Mushroom-Forming Fungi Provides Insights into the Origins of Lignocellulose Decay Capabilities.</title>
        <authorList>
            <person name="Nagy L.G."/>
            <person name="Riley R."/>
            <person name="Tritt A."/>
            <person name="Adam C."/>
            <person name="Daum C."/>
            <person name="Floudas D."/>
            <person name="Sun H."/>
            <person name="Yadav J.S."/>
            <person name="Pangilinan J."/>
            <person name="Larsson K.H."/>
            <person name="Matsuura K."/>
            <person name="Barry K."/>
            <person name="Labutti K."/>
            <person name="Kuo R."/>
            <person name="Ohm R.A."/>
            <person name="Bhattacharya S.S."/>
            <person name="Shirouzu T."/>
            <person name="Yoshinaga Y."/>
            <person name="Martin F.M."/>
            <person name="Grigoriev I.V."/>
            <person name="Hibbett D.S."/>
        </authorList>
    </citation>
    <scope>NUCLEOTIDE SEQUENCE [LARGE SCALE GENOMIC DNA]</scope>
    <source>
        <strain evidence="2 3">HHB12029</strain>
    </source>
</reference>
<evidence type="ECO:0000256" key="1">
    <source>
        <dbReference type="SAM" id="MobiDB-lite"/>
    </source>
</evidence>
<feature type="compositionally biased region" description="Pro residues" evidence="1">
    <location>
        <begin position="156"/>
        <end position="167"/>
    </location>
</feature>
<gene>
    <name evidence="2" type="ORF">EXIGLDRAFT_268172</name>
</gene>
<sequence length="437" mass="44853">MATCVASAVGAARVYHNVAYKFHISPSFSDYGSGVPSTMVLPIKVALLLLPALACAAYTPQPANLNGRARRSSHSKNLTPTNGGNIDHPPPILAVGLPVQGPPPSNPTHPSNKATSPPNKPAPSSTKSTSPPDRSIPPSPSSSQPKQPKATTQKSAPPPTKSAPTSPPKQSTHSTSQPKSAPSSTKGSPIPSLPPPPEKPTHSAPAPTTPASRPTPPPKQSTHSPSQPKPAPSSTKGSPISNLPPRPVQPTHSAPAPTTGTTAQTTSTASSPATQTNTSFTTTTDVTTQTRARTRTHSRHPGTFVPAPSSLPAPTVAPGGGGGEERITFTQEFSVAFEELSVVTGPIPTDREGRLKHPPAGTFAMFPALPTNAGGGDWCFENSDCGSPNSICCEGQCISYAGDSGTCDTREDLKVDACAFDIDCPGFDIFGGLEGII</sequence>
<feature type="compositionally biased region" description="Low complexity" evidence="1">
    <location>
        <begin position="250"/>
        <end position="291"/>
    </location>
</feature>
<dbReference type="STRING" id="1314781.A0A165DPE0"/>
<keyword evidence="3" id="KW-1185">Reference proteome</keyword>
<feature type="compositionally biased region" description="Low complexity" evidence="1">
    <location>
        <begin position="202"/>
        <end position="212"/>
    </location>
</feature>
<feature type="region of interest" description="Disordered" evidence="1">
    <location>
        <begin position="63"/>
        <end position="325"/>
    </location>
</feature>
<evidence type="ECO:0000313" key="3">
    <source>
        <dbReference type="Proteomes" id="UP000077266"/>
    </source>
</evidence>
<dbReference type="AlphaFoldDB" id="A0A165DPE0"/>
<proteinExistence type="predicted"/>
<evidence type="ECO:0008006" key="4">
    <source>
        <dbReference type="Google" id="ProtNLM"/>
    </source>
</evidence>
<feature type="compositionally biased region" description="Polar residues" evidence="1">
    <location>
        <begin position="75"/>
        <end position="84"/>
    </location>
</feature>
<dbReference type="Proteomes" id="UP000077266">
    <property type="component" value="Unassembled WGS sequence"/>
</dbReference>
<organism evidence="2 3">
    <name type="scientific">Exidia glandulosa HHB12029</name>
    <dbReference type="NCBI Taxonomy" id="1314781"/>
    <lineage>
        <taxon>Eukaryota</taxon>
        <taxon>Fungi</taxon>
        <taxon>Dikarya</taxon>
        <taxon>Basidiomycota</taxon>
        <taxon>Agaricomycotina</taxon>
        <taxon>Agaricomycetes</taxon>
        <taxon>Auriculariales</taxon>
        <taxon>Exidiaceae</taxon>
        <taxon>Exidia</taxon>
    </lineage>
</organism>